<sequence length="453" mass="49120">MSLTATPCSFSTLVPTTASKPNSSVDIVNAFFPSPPPSDNGFDTFDFDSFTLPGDSPSSTTSSTAVLISPKSDFNLPPLSFSTTSTAPVVEDSDAAEALSNHHLERYLYYKHLAAQAEADARAAALVTNSQEESQSLDASAFLAWMSSEAKDNNGNSLYKPVDNSNNNSMLAYQPALSGPVYGVNPQLPSLPSWAPSSFNYSPQAAALQQQANAHYQAADSFLRTQVQQRSNSVPSAFWQTQTRQPSMDQALWTRHSASSSSLASPPFPSTPNYGMPLSVPAQQQQQTMLPPSAYGTVAMMQAPSREGESELDEEDEHDELNEHDMTAGSSPQDIKPLVSAMPLANLHGGGRGYVPGKTPDDPKKRHKCQVCGRGFARAFNLKSHLQTHNPLRAKPHMCPHPSCKRGFSRLHDLERHRQGIHSDGPLVDAKRQGVSPSVARAHHRERATNQKI</sequence>
<dbReference type="PROSITE" id="PS00028">
    <property type="entry name" value="ZINC_FINGER_C2H2_1"/>
    <property type="match status" value="2"/>
</dbReference>
<feature type="region of interest" description="Disordered" evidence="8">
    <location>
        <begin position="302"/>
        <end position="334"/>
    </location>
</feature>
<keyword evidence="5" id="KW-0862">Zinc</keyword>
<dbReference type="InterPro" id="IPR013087">
    <property type="entry name" value="Znf_C2H2_type"/>
</dbReference>
<name>A0A1Y2AXC6_9TREE</name>
<dbReference type="STRING" id="71784.A0A1Y2AXC6"/>
<dbReference type="GO" id="GO:0010468">
    <property type="term" value="P:regulation of gene expression"/>
    <property type="evidence" value="ECO:0007669"/>
    <property type="project" value="TreeGrafter"/>
</dbReference>
<evidence type="ECO:0000256" key="8">
    <source>
        <dbReference type="SAM" id="MobiDB-lite"/>
    </source>
</evidence>
<dbReference type="GO" id="GO:0008270">
    <property type="term" value="F:zinc ion binding"/>
    <property type="evidence" value="ECO:0007669"/>
    <property type="project" value="UniProtKB-KW"/>
</dbReference>
<proteinExistence type="predicted"/>
<feature type="region of interest" description="Disordered" evidence="8">
    <location>
        <begin position="253"/>
        <end position="287"/>
    </location>
</feature>
<keyword evidence="3" id="KW-0677">Repeat</keyword>
<feature type="domain" description="C2H2-type" evidence="9">
    <location>
        <begin position="367"/>
        <end position="394"/>
    </location>
</feature>
<evidence type="ECO:0000256" key="4">
    <source>
        <dbReference type="ARBA" id="ARBA00022771"/>
    </source>
</evidence>
<dbReference type="SUPFAM" id="SSF57667">
    <property type="entry name" value="beta-beta-alpha zinc fingers"/>
    <property type="match status" value="1"/>
</dbReference>
<evidence type="ECO:0000256" key="2">
    <source>
        <dbReference type="ARBA" id="ARBA00022723"/>
    </source>
</evidence>
<evidence type="ECO:0000256" key="1">
    <source>
        <dbReference type="ARBA" id="ARBA00004123"/>
    </source>
</evidence>
<evidence type="ECO:0000259" key="9">
    <source>
        <dbReference type="PROSITE" id="PS50157"/>
    </source>
</evidence>
<dbReference type="PANTHER" id="PTHR16515:SF49">
    <property type="entry name" value="GASTRULA ZINC FINGER PROTEIN XLCGF49.1-LIKE-RELATED"/>
    <property type="match status" value="1"/>
</dbReference>
<keyword evidence="2" id="KW-0479">Metal-binding</keyword>
<evidence type="ECO:0000256" key="5">
    <source>
        <dbReference type="ARBA" id="ARBA00022833"/>
    </source>
</evidence>
<dbReference type="InterPro" id="IPR050331">
    <property type="entry name" value="Zinc_finger"/>
</dbReference>
<dbReference type="InterPro" id="IPR036236">
    <property type="entry name" value="Znf_C2H2_sf"/>
</dbReference>
<dbReference type="PROSITE" id="PS50157">
    <property type="entry name" value="ZINC_FINGER_C2H2_2"/>
    <property type="match status" value="2"/>
</dbReference>
<accession>A0A1Y2AXC6</accession>
<dbReference type="Proteomes" id="UP000193986">
    <property type="component" value="Unassembled WGS sequence"/>
</dbReference>
<dbReference type="Gene3D" id="3.30.160.60">
    <property type="entry name" value="Classic Zinc Finger"/>
    <property type="match status" value="2"/>
</dbReference>
<reference evidence="10 11" key="1">
    <citation type="submission" date="2016-07" db="EMBL/GenBank/DDBJ databases">
        <title>Pervasive Adenine N6-methylation of Active Genes in Fungi.</title>
        <authorList>
            <consortium name="DOE Joint Genome Institute"/>
            <person name="Mondo S.J."/>
            <person name="Dannebaum R.O."/>
            <person name="Kuo R.C."/>
            <person name="Labutti K."/>
            <person name="Haridas S."/>
            <person name="Kuo A."/>
            <person name="Salamov A."/>
            <person name="Ahrendt S.R."/>
            <person name="Lipzen A."/>
            <person name="Sullivan W."/>
            <person name="Andreopoulos W.B."/>
            <person name="Clum A."/>
            <person name="Lindquist E."/>
            <person name="Daum C."/>
            <person name="Ramamoorthy G.K."/>
            <person name="Gryganskyi A."/>
            <person name="Culley D."/>
            <person name="Magnuson J.K."/>
            <person name="James T.Y."/>
            <person name="O'Malley M.A."/>
            <person name="Stajich J.E."/>
            <person name="Spatafora J.W."/>
            <person name="Visel A."/>
            <person name="Grigoriev I.V."/>
        </authorList>
    </citation>
    <scope>NUCLEOTIDE SEQUENCE [LARGE SCALE GENOMIC DNA]</scope>
    <source>
        <strain evidence="10 11">68-887.2</strain>
    </source>
</reference>
<dbReference type="GO" id="GO:0005634">
    <property type="term" value="C:nucleus"/>
    <property type="evidence" value="ECO:0007669"/>
    <property type="project" value="UniProtKB-SubCell"/>
</dbReference>
<comment type="subcellular location">
    <subcellularLocation>
        <location evidence="1">Nucleus</location>
    </subcellularLocation>
</comment>
<dbReference type="SMART" id="SM00355">
    <property type="entry name" value="ZnF_C2H2"/>
    <property type="match status" value="2"/>
</dbReference>
<keyword evidence="11" id="KW-1185">Reference proteome</keyword>
<evidence type="ECO:0000256" key="3">
    <source>
        <dbReference type="ARBA" id="ARBA00022737"/>
    </source>
</evidence>
<keyword evidence="4 7" id="KW-0863">Zinc-finger</keyword>
<protein>
    <recommendedName>
        <fullName evidence="9">C2H2-type domain-containing protein</fullName>
    </recommendedName>
</protein>
<dbReference type="PANTHER" id="PTHR16515">
    <property type="entry name" value="PR DOMAIN ZINC FINGER PROTEIN"/>
    <property type="match status" value="1"/>
</dbReference>
<dbReference type="AlphaFoldDB" id="A0A1Y2AXC6"/>
<dbReference type="OrthoDB" id="8117402at2759"/>
<evidence type="ECO:0000256" key="7">
    <source>
        <dbReference type="PROSITE-ProRule" id="PRU00042"/>
    </source>
</evidence>
<evidence type="ECO:0000256" key="6">
    <source>
        <dbReference type="ARBA" id="ARBA00023242"/>
    </source>
</evidence>
<dbReference type="Pfam" id="PF00096">
    <property type="entry name" value="zf-C2H2"/>
    <property type="match status" value="1"/>
</dbReference>
<keyword evidence="6" id="KW-0539">Nucleus</keyword>
<evidence type="ECO:0000313" key="10">
    <source>
        <dbReference type="EMBL" id="ORY26877.1"/>
    </source>
</evidence>
<feature type="compositionally biased region" description="Acidic residues" evidence="8">
    <location>
        <begin position="310"/>
        <end position="320"/>
    </location>
</feature>
<evidence type="ECO:0000313" key="11">
    <source>
        <dbReference type="Proteomes" id="UP000193986"/>
    </source>
</evidence>
<comment type="caution">
    <text evidence="10">The sequence shown here is derived from an EMBL/GenBank/DDBJ whole genome shotgun (WGS) entry which is preliminary data.</text>
</comment>
<dbReference type="InParanoid" id="A0A1Y2AXC6"/>
<feature type="region of interest" description="Disordered" evidence="8">
    <location>
        <begin position="420"/>
        <end position="453"/>
    </location>
</feature>
<feature type="domain" description="C2H2-type" evidence="9">
    <location>
        <begin position="397"/>
        <end position="423"/>
    </location>
</feature>
<dbReference type="EMBL" id="MCFC01000043">
    <property type="protein sequence ID" value="ORY26877.1"/>
    <property type="molecule type" value="Genomic_DNA"/>
</dbReference>
<organism evidence="10 11">
    <name type="scientific">Naematelia encephala</name>
    <dbReference type="NCBI Taxonomy" id="71784"/>
    <lineage>
        <taxon>Eukaryota</taxon>
        <taxon>Fungi</taxon>
        <taxon>Dikarya</taxon>
        <taxon>Basidiomycota</taxon>
        <taxon>Agaricomycotina</taxon>
        <taxon>Tremellomycetes</taxon>
        <taxon>Tremellales</taxon>
        <taxon>Naemateliaceae</taxon>
        <taxon>Naematelia</taxon>
    </lineage>
</organism>
<gene>
    <name evidence="10" type="ORF">BCR39DRAFT_248223</name>
</gene>